<dbReference type="GO" id="GO:0032587">
    <property type="term" value="C:ruffle membrane"/>
    <property type="evidence" value="ECO:0007669"/>
    <property type="project" value="TreeGrafter"/>
</dbReference>
<dbReference type="InterPro" id="IPR051632">
    <property type="entry name" value="Rho_GEF"/>
</dbReference>
<dbReference type="GO" id="GO:0045666">
    <property type="term" value="P:positive regulation of neuron differentiation"/>
    <property type="evidence" value="ECO:0007669"/>
    <property type="project" value="TreeGrafter"/>
</dbReference>
<gene>
    <name evidence="1" type="ORF">GSOID_T00000505001</name>
    <name evidence="2" type="ORF">GSOID_T00023988001</name>
</gene>
<dbReference type="InParanoid" id="E4WRX5"/>
<organism evidence="1">
    <name type="scientific">Oikopleura dioica</name>
    <name type="common">Tunicate</name>
    <dbReference type="NCBI Taxonomy" id="34765"/>
    <lineage>
        <taxon>Eukaryota</taxon>
        <taxon>Metazoa</taxon>
        <taxon>Chordata</taxon>
        <taxon>Tunicata</taxon>
        <taxon>Appendicularia</taxon>
        <taxon>Copelata</taxon>
        <taxon>Oikopleuridae</taxon>
        <taxon>Oikopleura</taxon>
    </lineage>
</organism>
<dbReference type="GO" id="GO:0000902">
    <property type="term" value="P:cell morphogenesis"/>
    <property type="evidence" value="ECO:0007669"/>
    <property type="project" value="TreeGrafter"/>
</dbReference>
<dbReference type="EMBL" id="FN656710">
    <property type="protein sequence ID" value="CBY41892.1"/>
    <property type="molecule type" value="Genomic_DNA"/>
</dbReference>
<name>E4WRX5_OIKDI</name>
<evidence type="ECO:0000313" key="3">
    <source>
        <dbReference type="Proteomes" id="UP000001307"/>
    </source>
</evidence>
<accession>E4WRX5</accession>
<dbReference type="PANTHER" id="PTHR13944">
    <property type="entry name" value="AGAP007712-PA"/>
    <property type="match status" value="1"/>
</dbReference>
<protein>
    <submittedName>
        <fullName evidence="1">Uncharacterized protein</fullName>
    </submittedName>
</protein>
<dbReference type="GO" id="GO:0008017">
    <property type="term" value="F:microtubule binding"/>
    <property type="evidence" value="ECO:0007669"/>
    <property type="project" value="TreeGrafter"/>
</dbReference>
<dbReference type="Proteomes" id="UP000001307">
    <property type="component" value="Unassembled WGS sequence"/>
</dbReference>
<reference evidence="1" key="1">
    <citation type="journal article" date="2010" name="Science">
        <title>Plasticity of animal genome architecture unmasked by rapid evolution of a pelagic tunicate.</title>
        <authorList>
            <person name="Denoeud F."/>
            <person name="Henriet S."/>
            <person name="Mungpakdee S."/>
            <person name="Aury J.M."/>
            <person name="Da Silva C."/>
            <person name="Brinkmann H."/>
            <person name="Mikhaleva J."/>
            <person name="Olsen L.C."/>
            <person name="Jubin C."/>
            <person name="Canestro C."/>
            <person name="Bouquet J.M."/>
            <person name="Danks G."/>
            <person name="Poulain J."/>
            <person name="Campsteijn C."/>
            <person name="Adamski M."/>
            <person name="Cross I."/>
            <person name="Yadetie F."/>
            <person name="Muffato M."/>
            <person name="Louis A."/>
            <person name="Butcher S."/>
            <person name="Tsagkogeorga G."/>
            <person name="Konrad A."/>
            <person name="Singh S."/>
            <person name="Jensen M.F."/>
            <person name="Cong E.H."/>
            <person name="Eikeseth-Otteraa H."/>
            <person name="Noel B."/>
            <person name="Anthouard V."/>
            <person name="Porcel B.M."/>
            <person name="Kachouri-Lafond R."/>
            <person name="Nishino A."/>
            <person name="Ugolini M."/>
            <person name="Chourrout P."/>
            <person name="Nishida H."/>
            <person name="Aasland R."/>
            <person name="Huzurbazar S."/>
            <person name="Westhof E."/>
            <person name="Delsuc F."/>
            <person name="Lehrach H."/>
            <person name="Reinhardt R."/>
            <person name="Weissenbach J."/>
            <person name="Roy S.W."/>
            <person name="Artiguenave F."/>
            <person name="Postlethwait J.H."/>
            <person name="Manak J.R."/>
            <person name="Thompson E.M."/>
            <person name="Jaillon O."/>
            <person name="Du Pasquier L."/>
            <person name="Boudinot P."/>
            <person name="Liberles D.A."/>
            <person name="Volff J.N."/>
            <person name="Philippe H."/>
            <person name="Lenhard B."/>
            <person name="Roest Crollius H."/>
            <person name="Wincker P."/>
            <person name="Chourrout D."/>
        </authorList>
    </citation>
    <scope>NUCLEOTIDE SEQUENCE [LARGE SCALE GENOMIC DNA]</scope>
</reference>
<evidence type="ECO:0000313" key="2">
    <source>
        <dbReference type="EMBL" id="CBY41892.1"/>
    </source>
</evidence>
<dbReference type="GO" id="GO:0005856">
    <property type="term" value="C:cytoskeleton"/>
    <property type="evidence" value="ECO:0007669"/>
    <property type="project" value="TreeGrafter"/>
</dbReference>
<dbReference type="GO" id="GO:0035023">
    <property type="term" value="P:regulation of Rho protein signal transduction"/>
    <property type="evidence" value="ECO:0007669"/>
    <property type="project" value="TreeGrafter"/>
</dbReference>
<dbReference type="Proteomes" id="UP000011014">
    <property type="component" value="Unassembled WGS sequence"/>
</dbReference>
<dbReference type="GO" id="GO:0007015">
    <property type="term" value="P:actin filament organization"/>
    <property type="evidence" value="ECO:0007669"/>
    <property type="project" value="TreeGrafter"/>
</dbReference>
<proteinExistence type="predicted"/>
<dbReference type="EMBL" id="FN653015">
    <property type="protein sequence ID" value="CBY20507.1"/>
    <property type="molecule type" value="Genomic_DNA"/>
</dbReference>
<dbReference type="OrthoDB" id="28045at2759"/>
<sequence length="226" mass="25560">MARETLFHFCARLGLVKFIRLLFSKPGAELCLSISNRHDQYPKDLADSRQYDDLYRILSDEDAIEHFKTEPVVTHELTEGACLRYTEHGTVNIDIDVSDPATKKTIGYNVKSLKNALLSTEDKFSCEGNFAGHNERIIDDIDGFSGQQNSENMRFLNVDREQERRTSQITLHLSDSRPNSADDLISATGAATEGSLVKMRHRHSSDDFDVMPDVKRRSMIAQVCCS</sequence>
<dbReference type="PANTHER" id="PTHR13944:SF20">
    <property type="entry name" value="RHO GUANINE NUCLEOTIDE EXCHANGE FACTOR 2"/>
    <property type="match status" value="1"/>
</dbReference>
<keyword evidence="3" id="KW-1185">Reference proteome</keyword>
<evidence type="ECO:0000313" key="1">
    <source>
        <dbReference type="EMBL" id="CBY20507.1"/>
    </source>
</evidence>
<dbReference type="AlphaFoldDB" id="E4WRX5"/>